<dbReference type="InterPro" id="IPR011043">
    <property type="entry name" value="Gal_Oxase/kelch_b-propeller"/>
</dbReference>
<gene>
    <name evidence="2" type="ORF">MAM1_0264c08920</name>
</gene>
<dbReference type="AlphaFoldDB" id="A0A0C9N490"/>
<keyword evidence="1" id="KW-0812">Transmembrane</keyword>
<evidence type="ECO:0000256" key="1">
    <source>
        <dbReference type="SAM" id="Phobius"/>
    </source>
</evidence>
<dbReference type="STRING" id="91626.A0A0C9N490"/>
<keyword evidence="1" id="KW-0472">Membrane</keyword>
<dbReference type="OrthoDB" id="2267477at2759"/>
<dbReference type="EMBL" id="DF836553">
    <property type="protein sequence ID" value="GAN09393.1"/>
    <property type="molecule type" value="Genomic_DNA"/>
</dbReference>
<accession>A0A0C9N490</accession>
<sequence length="1048" mass="117985">MTLNDDRESREDAHKAYSCSAKSVTLHCAMLKQNQALKDIGQATYLDKASYLSMRNSMGIRKMSNVGQLHYMTFSEEDGYVYVLRPGWVEITTATAHFLITKFSLFHIEYVNLGQIQLISNHIFKYTCCKVSSVCVHLTFYSSVSSKMQILIVYKNKIYVYGGAQINGQKYSNNMYVYEFFENNGSITLSLEDMNGSGPKCSSCGAVLLPNTSKMLVLSYDQDKVDNWGANITNIPPVLPYVYDFETKQWSIETETPKLNANNQSTDIFGVRFGHNTVVASNGMVYVIGGRSIWSGSNSARSTCLTSTWYYNPKDHSYNALPDEAPWCFHYASAFSTPISDSYIMLNFGAKDSHVRPDDHNVTNRYEYLISDTATAYAVPSFATVLDTATNLWYAVNITGPAQYARYGATTQYNPKTNLTHTFGGYFYGDGMQFVLEELITMDAGQGQWYEKDSLTPNTGDISARFLASSAIVLDKYFVVMYGMTIQSSQFIDVSDVDVYLLPDVPEENTNLTEYMMDVLVDTLDPSLQSSSTGLAPKFIAAITVVCVVLFVVLPLAYIVLKRKRAISRCRAMILAILWGQRKGELFWIEGSRLLVKLASLLVIIAFIFYSYKQIKDSPISSTSETEPVHQLPFPDIRFCFGGWNDAHGQLNASASPKITCQVPGARNGSQVRCNNMIYPLDSAVHSPYFVGQENQLKCHMFKYDESFNSTVSSSSISFRIMGTINYNDEAVYIHVYDSKNNPNRYVFFDEPLPVGTTKKDIDAWARADNDVSQIKNYFSMYAESSTSIKYKITKYNKLDPYGAWNYIGGVFPEYLTSQELDIQYTAPTMKNRFVGYNVSLEHKLSEIQISPLSFEEETVTEKRDSTVLGALGAIGGIFGLLSLLQMILFGSRPISPWGLAHMITLRKQNRALSSTLDDNLLNDTRTDYGRTEVTFIPVSEPVDNRFYAALRKIDGTGRYGNEECNTSTQLPLLQESTEERLSRLEARNQMMELVLKSYYIDDKIFQSLKDVRQDATKQQNSKKSSNEIDLDSSIEKGFVKANDTSVD</sequence>
<dbReference type="Proteomes" id="UP000053815">
    <property type="component" value="Unassembled WGS sequence"/>
</dbReference>
<reference evidence="2" key="1">
    <citation type="submission" date="2014-09" db="EMBL/GenBank/DDBJ databases">
        <title>Draft genome sequence of an oleaginous Mucoromycotina fungus Mucor ambiguus NBRC6742.</title>
        <authorList>
            <person name="Takeda I."/>
            <person name="Yamane N."/>
            <person name="Morita T."/>
            <person name="Tamano K."/>
            <person name="Machida M."/>
            <person name="Baker S."/>
            <person name="Koike H."/>
        </authorList>
    </citation>
    <scope>NUCLEOTIDE SEQUENCE</scope>
    <source>
        <strain evidence="2">NBRC 6742</strain>
    </source>
</reference>
<dbReference type="SUPFAM" id="SSF50965">
    <property type="entry name" value="Galactose oxidase, central domain"/>
    <property type="match status" value="1"/>
</dbReference>
<feature type="transmembrane region" description="Helical" evidence="1">
    <location>
        <begin position="539"/>
        <end position="561"/>
    </location>
</feature>
<protein>
    <submittedName>
        <fullName evidence="2">Uncharacterized protein</fullName>
    </submittedName>
</protein>
<evidence type="ECO:0000313" key="3">
    <source>
        <dbReference type="Proteomes" id="UP000053815"/>
    </source>
</evidence>
<dbReference type="Gene3D" id="2.120.10.80">
    <property type="entry name" value="Kelch-type beta propeller"/>
    <property type="match status" value="1"/>
</dbReference>
<evidence type="ECO:0000313" key="2">
    <source>
        <dbReference type="EMBL" id="GAN09393.1"/>
    </source>
</evidence>
<keyword evidence="3" id="KW-1185">Reference proteome</keyword>
<keyword evidence="1" id="KW-1133">Transmembrane helix</keyword>
<organism evidence="2">
    <name type="scientific">Mucor ambiguus</name>
    <dbReference type="NCBI Taxonomy" id="91626"/>
    <lineage>
        <taxon>Eukaryota</taxon>
        <taxon>Fungi</taxon>
        <taxon>Fungi incertae sedis</taxon>
        <taxon>Mucoromycota</taxon>
        <taxon>Mucoromycotina</taxon>
        <taxon>Mucoromycetes</taxon>
        <taxon>Mucorales</taxon>
        <taxon>Mucorineae</taxon>
        <taxon>Mucoraceae</taxon>
        <taxon>Mucor</taxon>
    </lineage>
</organism>
<proteinExistence type="predicted"/>
<feature type="transmembrane region" description="Helical" evidence="1">
    <location>
        <begin position="868"/>
        <end position="890"/>
    </location>
</feature>
<dbReference type="InterPro" id="IPR015915">
    <property type="entry name" value="Kelch-typ_b-propeller"/>
</dbReference>
<name>A0A0C9N490_9FUNG</name>